<dbReference type="RefSeq" id="WP_240483541.1">
    <property type="nucleotide sequence ID" value="NZ_JBIRWE010000001.1"/>
</dbReference>
<sequence length="71" mass="7185">MPASAPWSSGLSTIRLDRVSCHVPRPPSHERIDGTVTGAGLAASAAGALSAVASRAAVAVNAHGERDLRAR</sequence>
<evidence type="ECO:0000313" key="1">
    <source>
        <dbReference type="EMBL" id="MFI1963010.1"/>
    </source>
</evidence>
<comment type="caution">
    <text evidence="1">The sequence shown here is derived from an EMBL/GenBank/DDBJ whole genome shotgun (WGS) entry which is preliminary data.</text>
</comment>
<dbReference type="EMBL" id="JBIRWE010000001">
    <property type="protein sequence ID" value="MFI1963010.1"/>
    <property type="molecule type" value="Genomic_DNA"/>
</dbReference>
<name>A0ABW7UK27_9ACTN</name>
<organism evidence="1 2">
    <name type="scientific">Streptomyces pathocidini</name>
    <dbReference type="NCBI Taxonomy" id="1650571"/>
    <lineage>
        <taxon>Bacteria</taxon>
        <taxon>Bacillati</taxon>
        <taxon>Actinomycetota</taxon>
        <taxon>Actinomycetes</taxon>
        <taxon>Kitasatosporales</taxon>
        <taxon>Streptomycetaceae</taxon>
        <taxon>Streptomyces</taxon>
    </lineage>
</organism>
<evidence type="ECO:0000313" key="2">
    <source>
        <dbReference type="Proteomes" id="UP001611548"/>
    </source>
</evidence>
<protein>
    <submittedName>
        <fullName evidence="1">Uncharacterized protein</fullName>
    </submittedName>
</protein>
<gene>
    <name evidence="1" type="ORF">ACH429_02505</name>
</gene>
<reference evidence="1 2" key="1">
    <citation type="submission" date="2024-10" db="EMBL/GenBank/DDBJ databases">
        <title>The Natural Products Discovery Center: Release of the First 8490 Sequenced Strains for Exploring Actinobacteria Biosynthetic Diversity.</title>
        <authorList>
            <person name="Kalkreuter E."/>
            <person name="Kautsar S.A."/>
            <person name="Yang D."/>
            <person name="Bader C.D."/>
            <person name="Teijaro C.N."/>
            <person name="Fluegel L."/>
            <person name="Davis C.M."/>
            <person name="Simpson J.R."/>
            <person name="Lauterbach L."/>
            <person name="Steele A.D."/>
            <person name="Gui C."/>
            <person name="Meng S."/>
            <person name="Li G."/>
            <person name="Viehrig K."/>
            <person name="Ye F."/>
            <person name="Su P."/>
            <person name="Kiefer A.F."/>
            <person name="Nichols A."/>
            <person name="Cepeda A.J."/>
            <person name="Yan W."/>
            <person name="Fan B."/>
            <person name="Jiang Y."/>
            <person name="Adhikari A."/>
            <person name="Zheng C.-J."/>
            <person name="Schuster L."/>
            <person name="Cowan T.M."/>
            <person name="Smanski M.J."/>
            <person name="Chevrette M.G."/>
            <person name="De Carvalho L.P.S."/>
            <person name="Shen B."/>
        </authorList>
    </citation>
    <scope>NUCLEOTIDE SEQUENCE [LARGE SCALE GENOMIC DNA]</scope>
    <source>
        <strain evidence="1 2">NPDC020327</strain>
    </source>
</reference>
<proteinExistence type="predicted"/>
<dbReference type="Proteomes" id="UP001611548">
    <property type="component" value="Unassembled WGS sequence"/>
</dbReference>
<accession>A0ABW7UK27</accession>
<keyword evidence="2" id="KW-1185">Reference proteome</keyword>